<name>A0A1Z4EES9_9MYCO</name>
<dbReference type="KEGG" id="mshg:MSG_01291"/>
<organism evidence="2 3">
    <name type="scientific">Mycobacterium shigaense</name>
    <dbReference type="NCBI Taxonomy" id="722731"/>
    <lineage>
        <taxon>Bacteria</taxon>
        <taxon>Bacillati</taxon>
        <taxon>Actinomycetota</taxon>
        <taxon>Actinomycetes</taxon>
        <taxon>Mycobacteriales</taxon>
        <taxon>Mycobacteriaceae</taxon>
        <taxon>Mycobacterium</taxon>
        <taxon>Mycobacterium simiae complex</taxon>
    </lineage>
</organism>
<proteinExistence type="predicted"/>
<dbReference type="AlphaFoldDB" id="A0A1Z4EES9"/>
<reference evidence="3" key="1">
    <citation type="submission" date="2017-06" db="EMBL/GenBank/DDBJ databases">
        <title>Complete Genome Sequence of Mycobacterium shigaense.</title>
        <authorList>
            <person name="Fukano H."/>
            <person name="Yoshida M."/>
            <person name="Kazumi Y."/>
            <person name="Ogura Y."/>
            <person name="Mitarai S."/>
            <person name="Hayashi T."/>
            <person name="Hoshino Y."/>
        </authorList>
    </citation>
    <scope>NUCLEOTIDE SEQUENCE [LARGE SCALE GENOMIC DNA]</scope>
    <source>
        <strain evidence="3">UN-152</strain>
    </source>
</reference>
<keyword evidence="3" id="KW-1185">Reference proteome</keyword>
<sequence length="84" mass="9035">MHLTTDEPITAERHPLAIGVIGGATTVVDYGGLRFITDRRSTRPATTVPTERHQAPPSRHGMFPRSTQCYSVMTNSAGSPSATL</sequence>
<evidence type="ECO:0000313" key="3">
    <source>
        <dbReference type="Proteomes" id="UP000217736"/>
    </source>
</evidence>
<dbReference type="EMBL" id="AP018164">
    <property type="protein sequence ID" value="BAX91449.1"/>
    <property type="molecule type" value="Genomic_DNA"/>
</dbReference>
<dbReference type="PROSITE" id="PS00318">
    <property type="entry name" value="HMG_COA_REDUCTASE_2"/>
    <property type="match status" value="1"/>
</dbReference>
<protein>
    <submittedName>
        <fullName evidence="2">Uncharacterized protein</fullName>
    </submittedName>
</protein>
<dbReference type="InterPro" id="IPR023076">
    <property type="entry name" value="HMG_CoA_Rdtase_CS"/>
</dbReference>
<dbReference type="GO" id="GO:0004420">
    <property type="term" value="F:hydroxymethylglutaryl-CoA reductase (NADPH) activity"/>
    <property type="evidence" value="ECO:0007669"/>
    <property type="project" value="InterPro"/>
</dbReference>
<feature type="region of interest" description="Disordered" evidence="1">
    <location>
        <begin position="40"/>
        <end position="65"/>
    </location>
</feature>
<gene>
    <name evidence="2" type="ORF">MSG_01291</name>
</gene>
<evidence type="ECO:0000313" key="2">
    <source>
        <dbReference type="EMBL" id="BAX91449.1"/>
    </source>
</evidence>
<evidence type="ECO:0000256" key="1">
    <source>
        <dbReference type="SAM" id="MobiDB-lite"/>
    </source>
</evidence>
<accession>A0A1Z4EES9</accession>
<dbReference type="Proteomes" id="UP000217736">
    <property type="component" value="Chromosome"/>
</dbReference>